<evidence type="ECO:0000313" key="3">
    <source>
        <dbReference type="Proteomes" id="UP000006671"/>
    </source>
</evidence>
<protein>
    <submittedName>
        <fullName evidence="2">Predicted protein</fullName>
    </submittedName>
</protein>
<organism evidence="3">
    <name type="scientific">Naegleria gruberi</name>
    <name type="common">Amoeba</name>
    <dbReference type="NCBI Taxonomy" id="5762"/>
    <lineage>
        <taxon>Eukaryota</taxon>
        <taxon>Discoba</taxon>
        <taxon>Heterolobosea</taxon>
        <taxon>Tetramitia</taxon>
        <taxon>Eutetramitia</taxon>
        <taxon>Vahlkampfiidae</taxon>
        <taxon>Naegleria</taxon>
    </lineage>
</organism>
<keyword evidence="3" id="KW-1185">Reference proteome</keyword>
<dbReference type="RefSeq" id="XP_002679209.1">
    <property type="nucleotide sequence ID" value="XM_002679163.1"/>
</dbReference>
<feature type="region of interest" description="Disordered" evidence="1">
    <location>
        <begin position="82"/>
        <end position="114"/>
    </location>
</feature>
<dbReference type="InParanoid" id="D2V9I3"/>
<evidence type="ECO:0000256" key="1">
    <source>
        <dbReference type="SAM" id="MobiDB-lite"/>
    </source>
</evidence>
<dbReference type="GeneID" id="8848678"/>
<dbReference type="AlphaFoldDB" id="D2V9I3"/>
<feature type="compositionally biased region" description="Low complexity" evidence="1">
    <location>
        <begin position="96"/>
        <end position="113"/>
    </location>
</feature>
<feature type="compositionally biased region" description="Low complexity" evidence="1">
    <location>
        <begin position="1"/>
        <end position="17"/>
    </location>
</feature>
<dbReference type="Proteomes" id="UP000006671">
    <property type="component" value="Unassembled WGS sequence"/>
</dbReference>
<dbReference type="PROSITE" id="PS50270">
    <property type="entry name" value="NGF_2"/>
    <property type="match status" value="1"/>
</dbReference>
<dbReference type="VEuPathDB" id="AmoebaDB:NAEGRDRAFT_47703"/>
<feature type="compositionally biased region" description="Basic residues" evidence="1">
    <location>
        <begin position="51"/>
        <end position="60"/>
    </location>
</feature>
<dbReference type="EMBL" id="GG738858">
    <property type="protein sequence ID" value="EFC46465.1"/>
    <property type="molecule type" value="Genomic_DNA"/>
</dbReference>
<reference evidence="2 3" key="1">
    <citation type="journal article" date="2010" name="Cell">
        <title>The genome of Naegleria gruberi illuminates early eukaryotic versatility.</title>
        <authorList>
            <person name="Fritz-Laylin L.K."/>
            <person name="Prochnik S.E."/>
            <person name="Ginger M.L."/>
            <person name="Dacks J.B."/>
            <person name="Carpenter M.L."/>
            <person name="Field M.C."/>
            <person name="Kuo A."/>
            <person name="Paredez A."/>
            <person name="Chapman J."/>
            <person name="Pham J."/>
            <person name="Shu S."/>
            <person name="Neupane R."/>
            <person name="Cipriano M."/>
            <person name="Mancuso J."/>
            <person name="Tu H."/>
            <person name="Salamov A."/>
            <person name="Lindquist E."/>
            <person name="Shapiro H."/>
            <person name="Lucas S."/>
            <person name="Grigoriev I.V."/>
            <person name="Cande W.Z."/>
            <person name="Fulton C."/>
            <person name="Rokhsar D.S."/>
            <person name="Dawson S.C."/>
        </authorList>
    </citation>
    <scope>NUCLEOTIDE SEQUENCE [LARGE SCALE GENOMIC DNA]</scope>
    <source>
        <strain evidence="2 3">NEG-M</strain>
    </source>
</reference>
<gene>
    <name evidence="2" type="ORF">NAEGRDRAFT_47703</name>
</gene>
<sequence>MASEHYSNGSNSSSSPRSNEEFRLVSPTDSSSAWTIEGRNEQVSPNLVGNKIKKPRRLRKQINNDHFKQFYFELKVNESNRKKEGNCQGMNSQHVDSTAASDKSGSSSSVSSGKLKRKESYEILQFETAQEKDEETLYQERIKNEIKANSHHFCLPSNKKKKTNAKHQQDINQSVNNQEEEILQPCNNIPVIYQPPINPIVFNEPNVNPVQFTEPVTNQISIDNAELLSLILQLLTNNNNK</sequence>
<feature type="region of interest" description="Disordered" evidence="1">
    <location>
        <begin position="1"/>
        <end position="60"/>
    </location>
</feature>
<evidence type="ECO:0000313" key="2">
    <source>
        <dbReference type="EMBL" id="EFC46465.1"/>
    </source>
</evidence>
<proteinExistence type="predicted"/>
<dbReference type="KEGG" id="ngr:NAEGRDRAFT_47703"/>
<accession>D2V9I3</accession>
<name>D2V9I3_NAEGR</name>